<dbReference type="GO" id="GO:0010052">
    <property type="term" value="P:guard cell differentiation"/>
    <property type="evidence" value="ECO:0007669"/>
    <property type="project" value="TreeGrafter"/>
</dbReference>
<evidence type="ECO:0000256" key="3">
    <source>
        <dbReference type="ARBA" id="ARBA00022525"/>
    </source>
</evidence>
<evidence type="ECO:0000256" key="1">
    <source>
        <dbReference type="ARBA" id="ARBA00004613"/>
    </source>
</evidence>
<dbReference type="AlphaFoldDB" id="A0A9D4U5S7"/>
<dbReference type="InterPro" id="IPR039455">
    <property type="entry name" value="EPFL"/>
</dbReference>
<dbReference type="PANTHER" id="PTHR33109">
    <property type="entry name" value="EPIDERMAL PATTERNING FACTOR-LIKE PROTEIN 4"/>
    <property type="match status" value="1"/>
</dbReference>
<reference evidence="6" key="1">
    <citation type="submission" date="2021-01" db="EMBL/GenBank/DDBJ databases">
        <title>Adiantum capillus-veneris genome.</title>
        <authorList>
            <person name="Fang Y."/>
            <person name="Liao Q."/>
        </authorList>
    </citation>
    <scope>NUCLEOTIDE SEQUENCE</scope>
    <source>
        <strain evidence="6">H3</strain>
        <tissue evidence="6">Leaf</tissue>
    </source>
</reference>
<sequence length="135" mass="15184">MGKILILQWRHIVNNILMVIRGCSSNHLQIAFFIVLALLHFQLSYASRAIYDEMQQPALLQDIQKPASQHPDMRSLLGSAPPKCVKRCGSCTPCKSTLVPIHINVGNSPLSTSQQSDQSQYYPVAWRCQCKGKIY</sequence>
<dbReference type="Proteomes" id="UP000886520">
    <property type="component" value="Chromosome 22"/>
</dbReference>
<evidence type="ECO:0000256" key="2">
    <source>
        <dbReference type="ARBA" id="ARBA00008127"/>
    </source>
</evidence>
<comment type="similarity">
    <text evidence="2">Belongs to the plant cysteine rich small secretory peptide family. Epidermal patterning factor subfamily.</text>
</comment>
<gene>
    <name evidence="6" type="ORF">GOP47_0022658</name>
</gene>
<comment type="subcellular location">
    <subcellularLocation>
        <location evidence="1">Secreted</location>
    </subcellularLocation>
</comment>
<comment type="caution">
    <text evidence="6">The sequence shown here is derived from an EMBL/GenBank/DDBJ whole genome shotgun (WGS) entry which is preliminary data.</text>
</comment>
<keyword evidence="3" id="KW-0964">Secreted</keyword>
<name>A0A9D4U5S7_ADICA</name>
<keyword evidence="5" id="KW-1015">Disulfide bond</keyword>
<evidence type="ECO:0000256" key="5">
    <source>
        <dbReference type="ARBA" id="ARBA00023157"/>
    </source>
</evidence>
<evidence type="ECO:0000313" key="6">
    <source>
        <dbReference type="EMBL" id="KAI5062119.1"/>
    </source>
</evidence>
<proteinExistence type="inferred from homology"/>
<keyword evidence="4" id="KW-0732">Signal</keyword>
<organism evidence="6 7">
    <name type="scientific">Adiantum capillus-veneris</name>
    <name type="common">Maidenhair fern</name>
    <dbReference type="NCBI Taxonomy" id="13818"/>
    <lineage>
        <taxon>Eukaryota</taxon>
        <taxon>Viridiplantae</taxon>
        <taxon>Streptophyta</taxon>
        <taxon>Embryophyta</taxon>
        <taxon>Tracheophyta</taxon>
        <taxon>Polypodiopsida</taxon>
        <taxon>Polypodiidae</taxon>
        <taxon>Polypodiales</taxon>
        <taxon>Pteridineae</taxon>
        <taxon>Pteridaceae</taxon>
        <taxon>Vittarioideae</taxon>
        <taxon>Adiantum</taxon>
    </lineage>
</organism>
<dbReference type="EMBL" id="JABFUD020000022">
    <property type="protein sequence ID" value="KAI5062119.1"/>
    <property type="molecule type" value="Genomic_DNA"/>
</dbReference>
<evidence type="ECO:0000313" key="7">
    <source>
        <dbReference type="Proteomes" id="UP000886520"/>
    </source>
</evidence>
<accession>A0A9D4U5S7</accession>
<dbReference type="Pfam" id="PF17181">
    <property type="entry name" value="EPF"/>
    <property type="match status" value="1"/>
</dbReference>
<protein>
    <recommendedName>
        <fullName evidence="8">Epidermal patterning factor-like protein</fullName>
    </recommendedName>
</protein>
<evidence type="ECO:0000256" key="4">
    <source>
        <dbReference type="ARBA" id="ARBA00022729"/>
    </source>
</evidence>
<keyword evidence="7" id="KW-1185">Reference proteome</keyword>
<dbReference type="PANTHER" id="PTHR33109:SF4">
    <property type="entry name" value="EPIDERMAL PATTERNING FACTOR-LIKE PROTEIN 6"/>
    <property type="match status" value="1"/>
</dbReference>
<evidence type="ECO:0008006" key="8">
    <source>
        <dbReference type="Google" id="ProtNLM"/>
    </source>
</evidence>
<dbReference type="GO" id="GO:0005576">
    <property type="term" value="C:extracellular region"/>
    <property type="evidence" value="ECO:0007669"/>
    <property type="project" value="UniProtKB-SubCell"/>
</dbReference>
<dbReference type="OrthoDB" id="1937916at2759"/>